<name>A0ABX1TND0_9GAMM</name>
<comment type="caution">
    <text evidence="1">The sequence shown here is derived from an EMBL/GenBank/DDBJ whole genome shotgun (WGS) entry which is preliminary data.</text>
</comment>
<keyword evidence="2" id="KW-1185">Reference proteome</keyword>
<accession>A0ABX1TND0</accession>
<evidence type="ECO:0000313" key="1">
    <source>
        <dbReference type="EMBL" id="NMQ20207.1"/>
    </source>
</evidence>
<dbReference type="PANTHER" id="PTHR37466:SF1">
    <property type="entry name" value="SLR1628 PROTEIN"/>
    <property type="match status" value="1"/>
</dbReference>
<dbReference type="PANTHER" id="PTHR37466">
    <property type="entry name" value="SLR1628 PROTEIN"/>
    <property type="match status" value="1"/>
</dbReference>
<reference evidence="1 2" key="1">
    <citation type="submission" date="2019-03" db="EMBL/GenBank/DDBJ databases">
        <title>Metabolic reconstructions from genomes of highly enriched 'Candidatus Accumulibacter' and 'Candidatus Competibacter' bioreactor populations.</title>
        <authorList>
            <person name="Annavajhala M.K."/>
            <person name="Welles L."/>
            <person name="Abbas B."/>
            <person name="Sorokin D."/>
            <person name="Park H."/>
            <person name="Van Loosdrecht M."/>
            <person name="Chandran K."/>
        </authorList>
    </citation>
    <scope>NUCLEOTIDE SEQUENCE [LARGE SCALE GENOMIC DNA]</scope>
    <source>
        <strain evidence="1 2">SBR_G</strain>
    </source>
</reference>
<protein>
    <submittedName>
        <fullName evidence="1">DUF2237 domain-containing protein</fullName>
    </submittedName>
</protein>
<dbReference type="Proteomes" id="UP000760480">
    <property type="component" value="Unassembled WGS sequence"/>
</dbReference>
<dbReference type="InterPro" id="IPR018714">
    <property type="entry name" value="DUF2237"/>
</dbReference>
<dbReference type="Gene3D" id="3.30.56.110">
    <property type="entry name" value="Protein of unknown function DUF2237"/>
    <property type="match status" value="1"/>
</dbReference>
<dbReference type="Pfam" id="PF09996">
    <property type="entry name" value="DUF2237"/>
    <property type="match status" value="1"/>
</dbReference>
<gene>
    <name evidence="1" type="ORF">E4P82_13960</name>
</gene>
<sequence>MLETCCTSPMTGFTRTGKCETGPLDPGLHAICVQVSAEFLAFSKSRGNDLSTPVPAFAFPGLRPGDRWCLCAARWKEALDAGMAPRVLLTATHEAALEVVSLKDLKPYALDLN</sequence>
<evidence type="ECO:0000313" key="2">
    <source>
        <dbReference type="Proteomes" id="UP000760480"/>
    </source>
</evidence>
<dbReference type="EMBL" id="SPMZ01000040">
    <property type="protein sequence ID" value="NMQ20207.1"/>
    <property type="molecule type" value="Genomic_DNA"/>
</dbReference>
<organism evidence="1 2">
    <name type="scientific">Candidatus Competibacter phosphatis</name>
    <dbReference type="NCBI Taxonomy" id="221280"/>
    <lineage>
        <taxon>Bacteria</taxon>
        <taxon>Pseudomonadati</taxon>
        <taxon>Pseudomonadota</taxon>
        <taxon>Gammaproteobacteria</taxon>
        <taxon>Candidatus Competibacteraceae</taxon>
        <taxon>Candidatus Competibacter</taxon>
    </lineage>
</organism>
<proteinExistence type="predicted"/>